<organism evidence="1 2">
    <name type="scientific">Termitidicoccus mucosus</name>
    <dbReference type="NCBI Taxonomy" id="1184151"/>
    <lineage>
        <taxon>Bacteria</taxon>
        <taxon>Pseudomonadati</taxon>
        <taxon>Verrucomicrobiota</taxon>
        <taxon>Opitutia</taxon>
        <taxon>Opitutales</taxon>
        <taxon>Opitutaceae</taxon>
        <taxon>Termitidicoccus</taxon>
    </lineage>
</organism>
<gene>
    <name evidence="1" type="ORF">AW736_20730</name>
</gene>
<dbReference type="AlphaFoldDB" id="A0A178ICU5"/>
<proteinExistence type="predicted"/>
<accession>A0A178ICU5</accession>
<evidence type="ECO:0000313" key="1">
    <source>
        <dbReference type="EMBL" id="OAM87800.1"/>
    </source>
</evidence>
<dbReference type="EMBL" id="LRRQ01000157">
    <property type="protein sequence ID" value="OAM87800.1"/>
    <property type="molecule type" value="Genomic_DNA"/>
</dbReference>
<comment type="caution">
    <text evidence="1">The sequence shown here is derived from an EMBL/GenBank/DDBJ whole genome shotgun (WGS) entry which is preliminary data.</text>
</comment>
<keyword evidence="2" id="KW-1185">Reference proteome</keyword>
<dbReference type="Proteomes" id="UP000078486">
    <property type="component" value="Unassembled WGS sequence"/>
</dbReference>
<protein>
    <submittedName>
        <fullName evidence="1">Uncharacterized protein</fullName>
    </submittedName>
</protein>
<reference evidence="1 2" key="1">
    <citation type="submission" date="2016-01" db="EMBL/GenBank/DDBJ databases">
        <title>High potential of lignocellulose degradation of a new Verrucomicrobia species.</title>
        <authorList>
            <person name="Wang Y."/>
            <person name="Shi Y."/>
            <person name="Qiu Z."/>
            <person name="Liu S."/>
            <person name="Yang H."/>
        </authorList>
    </citation>
    <scope>NUCLEOTIDE SEQUENCE [LARGE SCALE GENOMIC DNA]</scope>
    <source>
        <strain evidence="1 2">TSB47</strain>
    </source>
</reference>
<name>A0A178ICU5_9BACT</name>
<sequence>MAENRERTGRLHPAKKEFNDRLPNPGVFYYWLKVKPVYGEAQNFGPVVVPADPDKGNTYQDITEAFRISISRTTTAATIALNFPDEEYTHIKIIKNTNPDMTSGLTIHKTTSKNETIRDPLPDANSEYWYRAEVLLESGNEFRVGPIKAEY</sequence>
<evidence type="ECO:0000313" key="2">
    <source>
        <dbReference type="Proteomes" id="UP000078486"/>
    </source>
</evidence>